<evidence type="ECO:0000256" key="3">
    <source>
        <dbReference type="ARBA" id="ARBA00023163"/>
    </source>
</evidence>
<accession>A0A6N7YRP4</accession>
<feature type="region of interest" description="Disordered" evidence="5">
    <location>
        <begin position="1"/>
        <end position="36"/>
    </location>
</feature>
<dbReference type="Gene3D" id="1.10.357.10">
    <property type="entry name" value="Tetracycline Repressor, domain 2"/>
    <property type="match status" value="1"/>
</dbReference>
<dbReference type="RefSeq" id="WP_154756842.1">
    <property type="nucleotide sequence ID" value="NZ_WMBA01000013.1"/>
</dbReference>
<dbReference type="PANTHER" id="PTHR30055">
    <property type="entry name" value="HTH-TYPE TRANSCRIPTIONAL REGULATOR RUTR"/>
    <property type="match status" value="1"/>
</dbReference>
<proteinExistence type="predicted"/>
<organism evidence="7 8">
    <name type="scientific">Amycolatopsis pithecellobii</name>
    <dbReference type="NCBI Taxonomy" id="664692"/>
    <lineage>
        <taxon>Bacteria</taxon>
        <taxon>Bacillati</taxon>
        <taxon>Actinomycetota</taxon>
        <taxon>Actinomycetes</taxon>
        <taxon>Pseudonocardiales</taxon>
        <taxon>Pseudonocardiaceae</taxon>
        <taxon>Amycolatopsis</taxon>
    </lineage>
</organism>
<name>A0A6N7YRP4_9PSEU</name>
<feature type="compositionally biased region" description="Basic and acidic residues" evidence="5">
    <location>
        <begin position="18"/>
        <end position="36"/>
    </location>
</feature>
<dbReference type="SUPFAM" id="SSF48498">
    <property type="entry name" value="Tetracyclin repressor-like, C-terminal domain"/>
    <property type="match status" value="1"/>
</dbReference>
<dbReference type="SUPFAM" id="SSF46689">
    <property type="entry name" value="Homeodomain-like"/>
    <property type="match status" value="1"/>
</dbReference>
<sequence>MREKDDEGDSTRSGQPAEDGRTASSRRESRKRETRDRLLSSARRLFVSNGYEETSYDEIAKDAGVARQTAFNHFPRKEDFVAAWTAERRVELHDAMEAPQPGVPSASSRLLVIMRVMADIYERRRAEARVFVGAWIRLGGPILDEPVAAQMFAVVVREGQKTGEFVAELDADAAGDVIRAVYFDALWRWADPAHEPAVNALFENLLLRMRLVLTGLCVDGDRRQVGEAVDLVRSLEAVRQPVP</sequence>
<keyword evidence="8" id="KW-1185">Reference proteome</keyword>
<comment type="caution">
    <text evidence="7">The sequence shown here is derived from an EMBL/GenBank/DDBJ whole genome shotgun (WGS) entry which is preliminary data.</text>
</comment>
<evidence type="ECO:0000313" key="8">
    <source>
        <dbReference type="Proteomes" id="UP000440096"/>
    </source>
</evidence>
<dbReference type="GO" id="GO:0000976">
    <property type="term" value="F:transcription cis-regulatory region binding"/>
    <property type="evidence" value="ECO:0007669"/>
    <property type="project" value="TreeGrafter"/>
</dbReference>
<dbReference type="Pfam" id="PF00440">
    <property type="entry name" value="TetR_N"/>
    <property type="match status" value="1"/>
</dbReference>
<dbReference type="PRINTS" id="PR00455">
    <property type="entry name" value="HTHTETR"/>
</dbReference>
<dbReference type="EMBL" id="WMBA01000013">
    <property type="protein sequence ID" value="MTD54632.1"/>
    <property type="molecule type" value="Genomic_DNA"/>
</dbReference>
<feature type="domain" description="HTH tetR-type" evidence="6">
    <location>
        <begin position="32"/>
        <end position="92"/>
    </location>
</feature>
<dbReference type="Proteomes" id="UP000440096">
    <property type="component" value="Unassembled WGS sequence"/>
</dbReference>
<dbReference type="InterPro" id="IPR009057">
    <property type="entry name" value="Homeodomain-like_sf"/>
</dbReference>
<evidence type="ECO:0000256" key="1">
    <source>
        <dbReference type="ARBA" id="ARBA00023015"/>
    </source>
</evidence>
<dbReference type="InterPro" id="IPR001647">
    <property type="entry name" value="HTH_TetR"/>
</dbReference>
<protein>
    <submittedName>
        <fullName evidence="7">TetR family transcriptional regulator</fullName>
    </submittedName>
</protein>
<dbReference type="PANTHER" id="PTHR30055:SF238">
    <property type="entry name" value="MYCOFACTOCIN BIOSYNTHESIS TRANSCRIPTIONAL REGULATOR MFTR-RELATED"/>
    <property type="match status" value="1"/>
</dbReference>
<dbReference type="AlphaFoldDB" id="A0A6N7YRP4"/>
<keyword evidence="2 4" id="KW-0238">DNA-binding</keyword>
<evidence type="ECO:0000256" key="5">
    <source>
        <dbReference type="SAM" id="MobiDB-lite"/>
    </source>
</evidence>
<keyword evidence="1" id="KW-0805">Transcription regulation</keyword>
<dbReference type="OrthoDB" id="5242433at2"/>
<evidence type="ECO:0000259" key="6">
    <source>
        <dbReference type="PROSITE" id="PS50977"/>
    </source>
</evidence>
<evidence type="ECO:0000313" key="7">
    <source>
        <dbReference type="EMBL" id="MTD54632.1"/>
    </source>
</evidence>
<dbReference type="PROSITE" id="PS50977">
    <property type="entry name" value="HTH_TETR_2"/>
    <property type="match status" value="1"/>
</dbReference>
<dbReference type="InterPro" id="IPR050109">
    <property type="entry name" value="HTH-type_TetR-like_transc_reg"/>
</dbReference>
<reference evidence="7 8" key="1">
    <citation type="submission" date="2019-11" db="EMBL/GenBank/DDBJ databases">
        <title>Draft genome of Amycolatopsis RM579.</title>
        <authorList>
            <person name="Duangmal K."/>
            <person name="Mingma R."/>
        </authorList>
    </citation>
    <scope>NUCLEOTIDE SEQUENCE [LARGE SCALE GENOMIC DNA]</scope>
    <source>
        <strain evidence="7 8">RM579</strain>
    </source>
</reference>
<dbReference type="GO" id="GO:0003700">
    <property type="term" value="F:DNA-binding transcription factor activity"/>
    <property type="evidence" value="ECO:0007669"/>
    <property type="project" value="TreeGrafter"/>
</dbReference>
<gene>
    <name evidence="7" type="ORF">GKO32_11665</name>
</gene>
<feature type="DNA-binding region" description="H-T-H motif" evidence="4">
    <location>
        <begin position="55"/>
        <end position="74"/>
    </location>
</feature>
<evidence type="ECO:0000256" key="2">
    <source>
        <dbReference type="ARBA" id="ARBA00023125"/>
    </source>
</evidence>
<dbReference type="InterPro" id="IPR036271">
    <property type="entry name" value="Tet_transcr_reg_TetR-rel_C_sf"/>
</dbReference>
<evidence type="ECO:0000256" key="4">
    <source>
        <dbReference type="PROSITE-ProRule" id="PRU00335"/>
    </source>
</evidence>
<keyword evidence="3" id="KW-0804">Transcription</keyword>